<evidence type="ECO:0000256" key="6">
    <source>
        <dbReference type="ARBA" id="ARBA00022771"/>
    </source>
</evidence>
<dbReference type="SMART" id="SM00184">
    <property type="entry name" value="RING"/>
    <property type="match status" value="1"/>
</dbReference>
<evidence type="ECO:0000259" key="14">
    <source>
        <dbReference type="PROSITE" id="PS50089"/>
    </source>
</evidence>
<comment type="similarity">
    <text evidence="11">Belongs to the RING-type zinc finger family. ATL subfamily.</text>
</comment>
<dbReference type="EMBL" id="LR721781">
    <property type="protein sequence ID" value="VVW15609.1"/>
    <property type="molecule type" value="Genomic_DNA"/>
</dbReference>
<dbReference type="SUPFAM" id="SSF57850">
    <property type="entry name" value="RING/U-box"/>
    <property type="match status" value="1"/>
</dbReference>
<accession>A0A5K1BMY7</accession>
<dbReference type="PANTHER" id="PTHR45768">
    <property type="entry name" value="E3 UBIQUITIN-PROTEIN LIGASE RNF13-LIKE"/>
    <property type="match status" value="1"/>
</dbReference>
<organism evidence="15">
    <name type="scientific">Nymphaea colorata</name>
    <name type="common">pocket water lily</name>
    <dbReference type="NCBI Taxonomy" id="210225"/>
    <lineage>
        <taxon>Eukaryota</taxon>
        <taxon>Viridiplantae</taxon>
        <taxon>Streptophyta</taxon>
        <taxon>Embryophyta</taxon>
        <taxon>Tracheophyta</taxon>
        <taxon>Spermatophyta</taxon>
        <taxon>Magnoliopsida</taxon>
        <taxon>Nymphaeales</taxon>
        <taxon>Nymphaeaceae</taxon>
        <taxon>Nymphaea</taxon>
    </lineage>
</organism>
<evidence type="ECO:0000256" key="2">
    <source>
        <dbReference type="ARBA" id="ARBA00004906"/>
    </source>
</evidence>
<comment type="subcellular location">
    <subcellularLocation>
        <location evidence="1">Membrane</location>
        <topology evidence="1">Single-pass membrane protein</topology>
    </subcellularLocation>
</comment>
<proteinExistence type="inferred from homology"/>
<evidence type="ECO:0000256" key="12">
    <source>
        <dbReference type="PROSITE-ProRule" id="PRU00175"/>
    </source>
</evidence>
<evidence type="ECO:0000256" key="5">
    <source>
        <dbReference type="ARBA" id="ARBA00022723"/>
    </source>
</evidence>
<dbReference type="GO" id="GO:0016740">
    <property type="term" value="F:transferase activity"/>
    <property type="evidence" value="ECO:0007669"/>
    <property type="project" value="UniProtKB-KW"/>
</dbReference>
<evidence type="ECO:0000256" key="7">
    <source>
        <dbReference type="ARBA" id="ARBA00022786"/>
    </source>
</evidence>
<feature type="transmembrane region" description="Helical" evidence="13">
    <location>
        <begin position="6"/>
        <end position="39"/>
    </location>
</feature>
<dbReference type="PROSITE" id="PS50089">
    <property type="entry name" value="ZF_RING_2"/>
    <property type="match status" value="1"/>
</dbReference>
<comment type="pathway">
    <text evidence="2">Protein modification; protein ubiquitination.</text>
</comment>
<dbReference type="PANTHER" id="PTHR45768:SF61">
    <property type="entry name" value="RING-H2 FINGER PROTEIN ATL18"/>
    <property type="match status" value="1"/>
</dbReference>
<dbReference type="InterPro" id="IPR001841">
    <property type="entry name" value="Znf_RING"/>
</dbReference>
<dbReference type="Pfam" id="PF13639">
    <property type="entry name" value="zf-RING_2"/>
    <property type="match status" value="1"/>
</dbReference>
<evidence type="ECO:0000313" key="15">
    <source>
        <dbReference type="EMBL" id="VVW15609.1"/>
    </source>
</evidence>
<name>A0A5K1BMY7_9MAGN</name>
<reference evidence="15" key="1">
    <citation type="submission" date="2019-09" db="EMBL/GenBank/DDBJ databases">
        <authorList>
            <person name="Zhang L."/>
        </authorList>
    </citation>
    <scope>NUCLEOTIDE SEQUENCE</scope>
</reference>
<keyword evidence="10 13" id="KW-0472">Membrane</keyword>
<evidence type="ECO:0000256" key="11">
    <source>
        <dbReference type="ARBA" id="ARBA00024209"/>
    </source>
</evidence>
<keyword evidence="4 13" id="KW-0812">Transmembrane</keyword>
<evidence type="ECO:0000256" key="13">
    <source>
        <dbReference type="SAM" id="Phobius"/>
    </source>
</evidence>
<dbReference type="CDD" id="cd16454">
    <property type="entry name" value="RING-H2_PA-TM-RING"/>
    <property type="match status" value="1"/>
</dbReference>
<keyword evidence="9 13" id="KW-1133">Transmembrane helix</keyword>
<evidence type="ECO:0000256" key="1">
    <source>
        <dbReference type="ARBA" id="ARBA00004167"/>
    </source>
</evidence>
<keyword evidence="8" id="KW-0862">Zinc</keyword>
<feature type="domain" description="RING-type" evidence="14">
    <location>
        <begin position="82"/>
        <end position="124"/>
    </location>
</feature>
<dbReference type="GO" id="GO:0008270">
    <property type="term" value="F:zinc ion binding"/>
    <property type="evidence" value="ECO:0007669"/>
    <property type="project" value="UniProtKB-KW"/>
</dbReference>
<keyword evidence="3" id="KW-0808">Transferase</keyword>
<sequence>MGIVAQVMIMVIIISVMLLSFGLWVLVVMHLSVVGRALGNGIRTRNLHRKDDERAGMDIDELQRLPWFHFGTGGEKGGSTACAVCLEGLQRGDRCRLLPFCRHSFHVHCVDPWLIQVSVCPICRASTKLKRERGCARWGRSFGWVF</sequence>
<gene>
    <name evidence="15" type="ORF">NYM_LOCUS14782</name>
</gene>
<evidence type="ECO:0000256" key="3">
    <source>
        <dbReference type="ARBA" id="ARBA00022679"/>
    </source>
</evidence>
<evidence type="ECO:0000256" key="8">
    <source>
        <dbReference type="ARBA" id="ARBA00022833"/>
    </source>
</evidence>
<dbReference type="GO" id="GO:0016020">
    <property type="term" value="C:membrane"/>
    <property type="evidence" value="ECO:0007669"/>
    <property type="project" value="UniProtKB-SubCell"/>
</dbReference>
<keyword evidence="5" id="KW-0479">Metal-binding</keyword>
<evidence type="ECO:0000256" key="10">
    <source>
        <dbReference type="ARBA" id="ARBA00023136"/>
    </source>
</evidence>
<evidence type="ECO:0000256" key="9">
    <source>
        <dbReference type="ARBA" id="ARBA00022989"/>
    </source>
</evidence>
<keyword evidence="7" id="KW-0833">Ubl conjugation pathway</keyword>
<protein>
    <recommendedName>
        <fullName evidence="14">RING-type domain-containing protein</fullName>
    </recommendedName>
</protein>
<dbReference type="Gramene" id="NC3G0203800.1">
    <property type="protein sequence ID" value="NC3G0203800.1:cds"/>
    <property type="gene ID" value="NC3G0203800"/>
</dbReference>
<dbReference type="AlphaFoldDB" id="A0A5K1BMY7"/>
<dbReference type="InterPro" id="IPR013083">
    <property type="entry name" value="Znf_RING/FYVE/PHD"/>
</dbReference>
<evidence type="ECO:0000256" key="4">
    <source>
        <dbReference type="ARBA" id="ARBA00022692"/>
    </source>
</evidence>
<dbReference type="Gene3D" id="3.30.40.10">
    <property type="entry name" value="Zinc/RING finger domain, C3HC4 (zinc finger)"/>
    <property type="match status" value="1"/>
</dbReference>
<keyword evidence="6 12" id="KW-0863">Zinc-finger</keyword>